<reference evidence="4" key="1">
    <citation type="journal article" date="2010" name="Nat. Biotechnol.">
        <title>Draft genome sequence of the oilseed species Ricinus communis.</title>
        <authorList>
            <person name="Chan A.P."/>
            <person name="Crabtree J."/>
            <person name="Zhao Q."/>
            <person name="Lorenzi H."/>
            <person name="Orvis J."/>
            <person name="Puiu D."/>
            <person name="Melake-Berhan A."/>
            <person name="Jones K.M."/>
            <person name="Redman J."/>
            <person name="Chen G."/>
            <person name="Cahoon E.B."/>
            <person name="Gedil M."/>
            <person name="Stanke M."/>
            <person name="Haas B.J."/>
            <person name="Wortman J.R."/>
            <person name="Fraser-Liggett C.M."/>
            <person name="Ravel J."/>
            <person name="Rabinowicz P.D."/>
        </authorList>
    </citation>
    <scope>NUCLEOTIDE SEQUENCE [LARGE SCALE GENOMIC DNA]</scope>
    <source>
        <strain evidence="4">cv. Hale</strain>
    </source>
</reference>
<feature type="region of interest" description="Disordered" evidence="2">
    <location>
        <begin position="182"/>
        <end position="346"/>
    </location>
</feature>
<dbReference type="PANTHER" id="PTHR31342">
    <property type="entry name" value="PROTEIN CHUP1, CHLOROPLASTIC"/>
    <property type="match status" value="1"/>
</dbReference>
<dbReference type="STRING" id="3988.B9RW33"/>
<accession>B9RW33</accession>
<dbReference type="EMBL" id="EQ973822">
    <property type="protein sequence ID" value="EEF44470.1"/>
    <property type="molecule type" value="Genomic_DNA"/>
</dbReference>
<evidence type="ECO:0000313" key="3">
    <source>
        <dbReference type="EMBL" id="EEF44470.1"/>
    </source>
</evidence>
<dbReference type="FunCoup" id="B9RW33">
    <property type="interactions" value="1"/>
</dbReference>
<gene>
    <name evidence="3" type="ORF">RCOM_1175690</name>
</gene>
<feature type="compositionally biased region" description="Low complexity" evidence="2">
    <location>
        <begin position="228"/>
        <end position="240"/>
    </location>
</feature>
<dbReference type="eggNOG" id="ENOG502QTV0">
    <property type="taxonomic scope" value="Eukaryota"/>
</dbReference>
<evidence type="ECO:0000313" key="4">
    <source>
        <dbReference type="Proteomes" id="UP000008311"/>
    </source>
</evidence>
<name>B9RW33_RICCO</name>
<dbReference type="InParanoid" id="B9RW33"/>
<feature type="compositionally biased region" description="Polar residues" evidence="2">
    <location>
        <begin position="198"/>
        <end position="213"/>
    </location>
</feature>
<dbReference type="PANTHER" id="PTHR31342:SF52">
    <property type="entry name" value="HYDROXYPROLINE-RICH GLYCOPROTEIN FAMILY PROTEIN"/>
    <property type="match status" value="1"/>
</dbReference>
<dbReference type="Proteomes" id="UP000008311">
    <property type="component" value="Unassembled WGS sequence"/>
</dbReference>
<feature type="compositionally biased region" description="Basic residues" evidence="2">
    <location>
        <begin position="294"/>
        <end position="304"/>
    </location>
</feature>
<evidence type="ECO:0000256" key="1">
    <source>
        <dbReference type="ARBA" id="ARBA00023054"/>
    </source>
</evidence>
<proteinExistence type="predicted"/>
<organism evidence="3 4">
    <name type="scientific">Ricinus communis</name>
    <name type="common">Castor bean</name>
    <dbReference type="NCBI Taxonomy" id="3988"/>
    <lineage>
        <taxon>Eukaryota</taxon>
        <taxon>Viridiplantae</taxon>
        <taxon>Streptophyta</taxon>
        <taxon>Embryophyta</taxon>
        <taxon>Tracheophyta</taxon>
        <taxon>Spermatophyta</taxon>
        <taxon>Magnoliopsida</taxon>
        <taxon>eudicotyledons</taxon>
        <taxon>Gunneridae</taxon>
        <taxon>Pentapetalae</taxon>
        <taxon>rosids</taxon>
        <taxon>fabids</taxon>
        <taxon>Malpighiales</taxon>
        <taxon>Euphorbiaceae</taxon>
        <taxon>Acalyphoideae</taxon>
        <taxon>Acalypheae</taxon>
        <taxon>Ricinus</taxon>
    </lineage>
</organism>
<dbReference type="AlphaFoldDB" id="B9RW33"/>
<keyword evidence="1" id="KW-0175">Coiled coil</keyword>
<protein>
    <submittedName>
        <fullName evidence="3">Uncharacterized protein</fullName>
    </submittedName>
</protein>
<evidence type="ECO:0000256" key="2">
    <source>
        <dbReference type="SAM" id="MobiDB-lite"/>
    </source>
</evidence>
<keyword evidence="4" id="KW-1185">Reference proteome</keyword>
<sequence length="584" mass="64728">MTQELHHLDDALKCIGDSWARNHKWVTNIGNDTSDIMEDITLEQLGQKVLKKLNHMIDIAKKMFDIMEEDEMDSGGTIQDFTIGDALTESYSNKKLTCPSPDTPASFSPAISFSVELSEFANATYASPSPLPPRVKAVEKLRPIEMKYLPFNLYPTKSVQSEIPVKVMDQISDYGKADQQNVLPAKLTSEGPKESVDSETLQKIQSSTSNVMSHSKGPAAVPKPSPPAVASNPAPNMPSSTPLPPVNLPSYGTVPPSTPAPPSRGSVSEPPIPTLQAKGAEPPPPPPLIEAKALRPKKNTKLKRSSNMANLYRLLKGKVEGSSLNGKPSEGGRPQLGKSAGGKQGMADALAEMTKRSAYFQQIEEDVRKHAKLIMEIKDAIKSFQTKDMAELVKFHKHVEQQLEKLTDETQVLVKFEGFPIKKLESLRTAASLYLKLEEIATKLEKWKVMPPLDQHLGKVESYFHKIKGEIDALETIKDEESKQFQSNNIHFNFNILVRIKELMVDVSSSCMEVALKERKDTKETECAKSMQKATGQSKATLKVLWRTFQLAFQVYSFAGGQDDRADILSRELAYEIETDPQPE</sequence>
<dbReference type="InterPro" id="IPR040265">
    <property type="entry name" value="CHUP1/IPGA1-like"/>
</dbReference>